<sequence length="219" mass="24920">MSAARSFPNWVMLDRFVFRRDDDKTFPNNEKATIRASGLTTREKPFNIAFCLAEPPGISRLYVQLPGFPGPRKIEPLSIVATHRHLILFCLTSPIDENPRIIDVQDLFIYDTSAISSSQPQFKVLPPCTELYNDGPRICRPPQNTTKCRLLMILSMGLLCRGEEEFAVVELNLYRFSAVKVQAQLCVLRSHTSTGPRGIHRSWHTMQLPINIHGNPRDM</sequence>
<dbReference type="PANTHER" id="PTHR33074">
    <property type="entry name" value="EXPRESSED PROTEIN-RELATED"/>
    <property type="match status" value="1"/>
</dbReference>
<dbReference type="PANTHER" id="PTHR33074:SF128">
    <property type="entry name" value="EXPRESSED PROTEIN"/>
    <property type="match status" value="1"/>
</dbReference>
<accession>A0A6G1BNS8</accession>
<organism evidence="1 2">
    <name type="scientific">Oryza meyeriana var. granulata</name>
    <dbReference type="NCBI Taxonomy" id="110450"/>
    <lineage>
        <taxon>Eukaryota</taxon>
        <taxon>Viridiplantae</taxon>
        <taxon>Streptophyta</taxon>
        <taxon>Embryophyta</taxon>
        <taxon>Tracheophyta</taxon>
        <taxon>Spermatophyta</taxon>
        <taxon>Magnoliopsida</taxon>
        <taxon>Liliopsida</taxon>
        <taxon>Poales</taxon>
        <taxon>Poaceae</taxon>
        <taxon>BOP clade</taxon>
        <taxon>Oryzoideae</taxon>
        <taxon>Oryzeae</taxon>
        <taxon>Oryzinae</taxon>
        <taxon>Oryza</taxon>
        <taxon>Oryza meyeriana</taxon>
    </lineage>
</organism>
<gene>
    <name evidence="1" type="ORF">E2562_024490</name>
</gene>
<evidence type="ECO:0000313" key="2">
    <source>
        <dbReference type="Proteomes" id="UP000479710"/>
    </source>
</evidence>
<dbReference type="AlphaFoldDB" id="A0A6G1BNS8"/>
<dbReference type="Proteomes" id="UP000479710">
    <property type="component" value="Unassembled WGS sequence"/>
</dbReference>
<evidence type="ECO:0008006" key="3">
    <source>
        <dbReference type="Google" id="ProtNLM"/>
    </source>
</evidence>
<keyword evidence="2" id="KW-1185">Reference proteome</keyword>
<proteinExistence type="predicted"/>
<reference evidence="1 2" key="1">
    <citation type="submission" date="2019-11" db="EMBL/GenBank/DDBJ databases">
        <title>Whole genome sequence of Oryza granulata.</title>
        <authorList>
            <person name="Li W."/>
        </authorList>
    </citation>
    <scope>NUCLEOTIDE SEQUENCE [LARGE SCALE GENOMIC DNA]</scope>
    <source>
        <strain evidence="2">cv. Menghai</strain>
        <tissue evidence="1">Leaf</tissue>
    </source>
</reference>
<evidence type="ECO:0000313" key="1">
    <source>
        <dbReference type="EMBL" id="KAF0889424.1"/>
    </source>
</evidence>
<dbReference type="OrthoDB" id="696534at2759"/>
<comment type="caution">
    <text evidence="1">The sequence shown here is derived from an EMBL/GenBank/DDBJ whole genome shotgun (WGS) entry which is preliminary data.</text>
</comment>
<dbReference type="EMBL" id="SPHZ02000012">
    <property type="protein sequence ID" value="KAF0889424.1"/>
    <property type="molecule type" value="Genomic_DNA"/>
</dbReference>
<name>A0A6G1BNS8_9ORYZ</name>
<protein>
    <recommendedName>
        <fullName evidence="3">DUF1618 domain-containing protein</fullName>
    </recommendedName>
</protein>